<sequence>MPEDPLFNDWKLFHAKFEGAFSDPDQSGTAHAKLEQLSQGNKTANEYIAMFRELAEYMNYNDVAHIRKFEQGLNRDLVDKIYSLTKMPEDLEEWYCYASHFHHQQRKLKASAPFKHTPENCTFS</sequence>
<accession>M5G8K6</accession>
<dbReference type="AlphaFoldDB" id="M5G8K6"/>
<organism evidence="2 3">
    <name type="scientific">Dacryopinax primogenitus (strain DJM 731)</name>
    <name type="common">Brown rot fungus</name>
    <dbReference type="NCBI Taxonomy" id="1858805"/>
    <lineage>
        <taxon>Eukaryota</taxon>
        <taxon>Fungi</taxon>
        <taxon>Dikarya</taxon>
        <taxon>Basidiomycota</taxon>
        <taxon>Agaricomycotina</taxon>
        <taxon>Dacrymycetes</taxon>
        <taxon>Dacrymycetales</taxon>
        <taxon>Dacrymycetaceae</taxon>
        <taxon>Dacryopinax</taxon>
    </lineage>
</organism>
<dbReference type="Proteomes" id="UP000030653">
    <property type="component" value="Unassembled WGS sequence"/>
</dbReference>
<dbReference type="STRING" id="1858805.M5G8K6"/>
<dbReference type="InterPro" id="IPR005162">
    <property type="entry name" value="Retrotrans_gag_dom"/>
</dbReference>
<dbReference type="RefSeq" id="XP_040631399.1">
    <property type="nucleotide sequence ID" value="XM_040768107.1"/>
</dbReference>
<dbReference type="HOGENOM" id="CLU_163494_0_0_1"/>
<dbReference type="EMBL" id="JH795858">
    <property type="protein sequence ID" value="EJU04505.1"/>
    <property type="molecule type" value="Genomic_DNA"/>
</dbReference>
<reference evidence="2 3" key="1">
    <citation type="journal article" date="2012" name="Science">
        <title>The Paleozoic origin of enzymatic lignin decomposition reconstructed from 31 fungal genomes.</title>
        <authorList>
            <person name="Floudas D."/>
            <person name="Binder M."/>
            <person name="Riley R."/>
            <person name="Barry K."/>
            <person name="Blanchette R.A."/>
            <person name="Henrissat B."/>
            <person name="Martinez A.T."/>
            <person name="Otillar R."/>
            <person name="Spatafora J.W."/>
            <person name="Yadav J.S."/>
            <person name="Aerts A."/>
            <person name="Benoit I."/>
            <person name="Boyd A."/>
            <person name="Carlson A."/>
            <person name="Copeland A."/>
            <person name="Coutinho P.M."/>
            <person name="de Vries R.P."/>
            <person name="Ferreira P."/>
            <person name="Findley K."/>
            <person name="Foster B."/>
            <person name="Gaskell J."/>
            <person name="Glotzer D."/>
            <person name="Gorecki P."/>
            <person name="Heitman J."/>
            <person name="Hesse C."/>
            <person name="Hori C."/>
            <person name="Igarashi K."/>
            <person name="Jurgens J.A."/>
            <person name="Kallen N."/>
            <person name="Kersten P."/>
            <person name="Kohler A."/>
            <person name="Kuees U."/>
            <person name="Kumar T.K.A."/>
            <person name="Kuo A."/>
            <person name="LaButti K."/>
            <person name="Larrondo L.F."/>
            <person name="Lindquist E."/>
            <person name="Ling A."/>
            <person name="Lombard V."/>
            <person name="Lucas S."/>
            <person name="Lundell T."/>
            <person name="Martin R."/>
            <person name="McLaughlin D.J."/>
            <person name="Morgenstern I."/>
            <person name="Morin E."/>
            <person name="Murat C."/>
            <person name="Nagy L.G."/>
            <person name="Nolan M."/>
            <person name="Ohm R.A."/>
            <person name="Patyshakuliyeva A."/>
            <person name="Rokas A."/>
            <person name="Ruiz-Duenas F.J."/>
            <person name="Sabat G."/>
            <person name="Salamov A."/>
            <person name="Samejima M."/>
            <person name="Schmutz J."/>
            <person name="Slot J.C."/>
            <person name="St John F."/>
            <person name="Stenlid J."/>
            <person name="Sun H."/>
            <person name="Sun S."/>
            <person name="Syed K."/>
            <person name="Tsang A."/>
            <person name="Wiebenga A."/>
            <person name="Young D."/>
            <person name="Pisabarro A."/>
            <person name="Eastwood D.C."/>
            <person name="Martin F."/>
            <person name="Cullen D."/>
            <person name="Grigoriev I.V."/>
            <person name="Hibbett D.S."/>
        </authorList>
    </citation>
    <scope>NUCLEOTIDE SEQUENCE [LARGE SCALE GENOMIC DNA]</scope>
    <source>
        <strain evidence="2 3">DJM-731 SS1</strain>
    </source>
</reference>
<dbReference type="GeneID" id="63683169"/>
<gene>
    <name evidence="2" type="ORF">DACRYDRAFT_105562</name>
</gene>
<dbReference type="Pfam" id="PF03732">
    <property type="entry name" value="Retrotrans_gag"/>
    <property type="match status" value="1"/>
</dbReference>
<evidence type="ECO:0000259" key="1">
    <source>
        <dbReference type="Pfam" id="PF03732"/>
    </source>
</evidence>
<dbReference type="OrthoDB" id="3033280at2759"/>
<evidence type="ECO:0000313" key="2">
    <source>
        <dbReference type="EMBL" id="EJU04505.1"/>
    </source>
</evidence>
<dbReference type="OMA" id="HTPENCT"/>
<evidence type="ECO:0000313" key="3">
    <source>
        <dbReference type="Proteomes" id="UP000030653"/>
    </source>
</evidence>
<keyword evidence="3" id="KW-1185">Reference proteome</keyword>
<name>M5G8K6_DACPD</name>
<feature type="domain" description="Retrotransposon gag" evidence="1">
    <location>
        <begin position="7"/>
        <end position="75"/>
    </location>
</feature>
<proteinExistence type="predicted"/>
<protein>
    <recommendedName>
        <fullName evidence="1">Retrotransposon gag domain-containing protein</fullName>
    </recommendedName>
</protein>